<dbReference type="Proteomes" id="UP000070427">
    <property type="component" value="Unassembled WGS sequence"/>
</dbReference>
<organism evidence="2 3">
    <name type="scientific">Fervidicola ferrireducens</name>
    <dbReference type="NCBI Taxonomy" id="520764"/>
    <lineage>
        <taxon>Bacteria</taxon>
        <taxon>Bacillati</taxon>
        <taxon>Bacillota</taxon>
        <taxon>Clostridia</taxon>
        <taxon>Thermosediminibacterales</taxon>
        <taxon>Thermosediminibacteraceae</taxon>
        <taxon>Fervidicola</taxon>
    </lineage>
</organism>
<keyword evidence="3" id="KW-1185">Reference proteome</keyword>
<comment type="caution">
    <text evidence="2">The sequence shown here is derived from an EMBL/GenBank/DDBJ whole genome shotgun (WGS) entry which is preliminary data.</text>
</comment>
<feature type="region of interest" description="Disordered" evidence="1">
    <location>
        <begin position="145"/>
        <end position="186"/>
    </location>
</feature>
<dbReference type="STRING" id="520764.AN618_13010"/>
<dbReference type="InParanoid" id="A0A140L9P7"/>
<dbReference type="Gene3D" id="6.20.20.10">
    <property type="match status" value="1"/>
</dbReference>
<proteinExistence type="predicted"/>
<gene>
    <name evidence="2" type="ORF">AN618_13010</name>
</gene>
<dbReference type="AlphaFoldDB" id="A0A140L9P7"/>
<dbReference type="EMBL" id="LOED01000013">
    <property type="protein sequence ID" value="KXG77272.1"/>
    <property type="molecule type" value="Genomic_DNA"/>
</dbReference>
<dbReference type="Gene3D" id="1.10.10.10">
    <property type="entry name" value="Winged helix-like DNA-binding domain superfamily/Winged helix DNA-binding domain"/>
    <property type="match status" value="1"/>
</dbReference>
<evidence type="ECO:0000313" key="2">
    <source>
        <dbReference type="EMBL" id="KXG77272.1"/>
    </source>
</evidence>
<dbReference type="InterPro" id="IPR036388">
    <property type="entry name" value="WH-like_DNA-bd_sf"/>
</dbReference>
<feature type="compositionally biased region" description="Basic and acidic residues" evidence="1">
    <location>
        <begin position="156"/>
        <end position="184"/>
    </location>
</feature>
<name>A0A140L9P7_9FIRM</name>
<sequence>MSFTHFDIPRSNYIKIPRSWLAEHMAKLNGAELKVVLYILMHTWGYQEYGIAKHITLDEFKHGRLKKDGTRMDNGTGLSHGAVVKALKKAMEDNFIVCYVDNTDGGRIQKYYMLRMNPHVPAETFAIDKKTGKRTDFEEWLKMAAYEGDNDDNPDPDNRPTRKRGEESDRATTTDEPRCIKSDTSENQGIEGHIVQKMTANFTSSDDRCIKSEHRTLERNYKKETYKKDMKKNNNTPKVQSTIQGTKRTDQNVVVVDNFVDNSVDNLSATRYAKGNSTAKRQKAKLSTAYHTAEGIGTDVRTIDTKQKLESSFNTAGGIGINTTSIGTKLKTERNSFYHTEGKYNTAGRNIFSDIEAKASQIGTKQGIERSTVHPTKDETATEVRTIEPEQKFEGSILKLTAGGVKSRINGLSFDGEEKAARSSIHPGAVKEKMEDEKLHDLNKIKDCCIRFAEIVGRRNDKFVIKLCRKYKAINVEKQLEVMAEYAKRHFVENPEGFLTSALKEGYQLPAAAKRAEAKVKVTCPDCKGVGYFYNPEKNTARLCSTCGGSGKVDKSLATPLDNIILF</sequence>
<protein>
    <recommendedName>
        <fullName evidence="4">Bacteriophage lambda Replication protein O N-terminal domain-containing protein</fullName>
    </recommendedName>
</protein>
<evidence type="ECO:0000313" key="3">
    <source>
        <dbReference type="Proteomes" id="UP000070427"/>
    </source>
</evidence>
<accession>A0A140L9P7</accession>
<reference evidence="2 3" key="1">
    <citation type="submission" date="2015-12" db="EMBL/GenBank/DDBJ databases">
        <title>Draft genome sequnece of Fervidicola ferrireducens strain Y170.</title>
        <authorList>
            <person name="Patel B.K."/>
        </authorList>
    </citation>
    <scope>NUCLEOTIDE SEQUENCE [LARGE SCALE GENOMIC DNA]</scope>
    <source>
        <strain evidence="2 3">Y170</strain>
    </source>
</reference>
<evidence type="ECO:0000256" key="1">
    <source>
        <dbReference type="SAM" id="MobiDB-lite"/>
    </source>
</evidence>
<evidence type="ECO:0008006" key="4">
    <source>
        <dbReference type="Google" id="ProtNLM"/>
    </source>
</evidence>